<gene>
    <name evidence="1" type="ORF">BO94DRAFT_477792</name>
</gene>
<comment type="caution">
    <text evidence="1">The sequence shown here is derived from an EMBL/GenBank/DDBJ whole genome shotgun (WGS) entry which is preliminary data.</text>
</comment>
<evidence type="ECO:0000313" key="1">
    <source>
        <dbReference type="EMBL" id="PWY69602.1"/>
    </source>
</evidence>
<dbReference type="AlphaFoldDB" id="A0A317V9Q3"/>
<dbReference type="RefSeq" id="XP_025462430.1">
    <property type="nucleotide sequence ID" value="XM_025608663.1"/>
</dbReference>
<evidence type="ECO:0000313" key="2">
    <source>
        <dbReference type="Proteomes" id="UP000246702"/>
    </source>
</evidence>
<dbReference type="EMBL" id="MSFK01000041">
    <property type="protein sequence ID" value="PWY69602.1"/>
    <property type="molecule type" value="Genomic_DNA"/>
</dbReference>
<accession>A0A317V9Q3</accession>
<sequence>MTASSGLPGFCVVCEHANNEHRPYYCTVPRCGKLFMVCHIKAHSEVDQPVWVLCLWYPDHPYSCPIDVTNMPRLEI</sequence>
<keyword evidence="2" id="KW-1185">Reference proteome</keyword>
<proteinExistence type="predicted"/>
<protein>
    <submittedName>
        <fullName evidence="1">Uncharacterized protein</fullName>
    </submittedName>
</protein>
<reference evidence="1 2" key="1">
    <citation type="submission" date="2016-12" db="EMBL/GenBank/DDBJ databases">
        <title>The genomes of Aspergillus section Nigri reveals drivers in fungal speciation.</title>
        <authorList>
            <consortium name="DOE Joint Genome Institute"/>
            <person name="Vesth T.C."/>
            <person name="Nybo J."/>
            <person name="Theobald S."/>
            <person name="Brandl J."/>
            <person name="Frisvad J.C."/>
            <person name="Nielsen K.F."/>
            <person name="Lyhne E.K."/>
            <person name="Kogle M.E."/>
            <person name="Kuo A."/>
            <person name="Riley R."/>
            <person name="Clum A."/>
            <person name="Nolan M."/>
            <person name="Lipzen A."/>
            <person name="Salamov A."/>
            <person name="Henrissat B."/>
            <person name="Wiebenga A."/>
            <person name="De Vries R.P."/>
            <person name="Grigoriev I.V."/>
            <person name="Mortensen U.H."/>
            <person name="Andersen M.R."/>
            <person name="Baker S.E."/>
        </authorList>
    </citation>
    <scope>NUCLEOTIDE SEQUENCE [LARGE SCALE GENOMIC DNA]</scope>
    <source>
        <strain evidence="1 2">CBS 115572</strain>
    </source>
</reference>
<dbReference type="GeneID" id="37110806"/>
<dbReference type="OrthoDB" id="4505438at2759"/>
<dbReference type="Proteomes" id="UP000246702">
    <property type="component" value="Unassembled WGS sequence"/>
</dbReference>
<organism evidence="1 2">
    <name type="scientific">Aspergillus sclerotioniger CBS 115572</name>
    <dbReference type="NCBI Taxonomy" id="1450535"/>
    <lineage>
        <taxon>Eukaryota</taxon>
        <taxon>Fungi</taxon>
        <taxon>Dikarya</taxon>
        <taxon>Ascomycota</taxon>
        <taxon>Pezizomycotina</taxon>
        <taxon>Eurotiomycetes</taxon>
        <taxon>Eurotiomycetidae</taxon>
        <taxon>Eurotiales</taxon>
        <taxon>Aspergillaceae</taxon>
        <taxon>Aspergillus</taxon>
        <taxon>Aspergillus subgen. Circumdati</taxon>
    </lineage>
</organism>
<name>A0A317V9Q3_9EURO</name>